<dbReference type="GO" id="GO:0005829">
    <property type="term" value="C:cytosol"/>
    <property type="evidence" value="ECO:0007669"/>
    <property type="project" value="TreeGrafter"/>
</dbReference>
<sequence>MPSTPLQLMPSALEFVAERHLATLTTLRSDGTPHVVAVGFTWDQDAGIARIITSGTSQKALNAARGGYGAVSQVDGARWLTLEGPTRVLTDAESVADAVARYAVRYRQPRVNPARVAILIDVSRMLGSSSLR</sequence>
<comment type="caution">
    <text evidence="3">The sequence shown here is derived from an EMBL/GenBank/DDBJ whole genome shotgun (WGS) entry which is preliminary data.</text>
</comment>
<accession>A0A848KJ45</accession>
<evidence type="ECO:0000259" key="2">
    <source>
        <dbReference type="Pfam" id="PF01243"/>
    </source>
</evidence>
<dbReference type="SUPFAM" id="SSF50475">
    <property type="entry name" value="FMN-binding split barrel"/>
    <property type="match status" value="1"/>
</dbReference>
<reference evidence="3 4" key="1">
    <citation type="submission" date="2019-05" db="EMBL/GenBank/DDBJ databases">
        <authorList>
            <person name="Lee S.D."/>
        </authorList>
    </citation>
    <scope>NUCLEOTIDE SEQUENCE [LARGE SCALE GENOMIC DNA]</scope>
    <source>
        <strain evidence="3 4">YC2-7</strain>
    </source>
</reference>
<dbReference type="InterPro" id="IPR019920">
    <property type="entry name" value="F420-binding_dom_put"/>
</dbReference>
<dbReference type="NCBIfam" id="TIGR03618">
    <property type="entry name" value="Rv1155_F420"/>
    <property type="match status" value="1"/>
</dbReference>
<dbReference type="InterPro" id="IPR011576">
    <property type="entry name" value="Pyridox_Oxase_N"/>
</dbReference>
<dbReference type="PANTHER" id="PTHR35176">
    <property type="entry name" value="HEME OXYGENASE HI_0854-RELATED"/>
    <property type="match status" value="1"/>
</dbReference>
<dbReference type="InterPro" id="IPR052019">
    <property type="entry name" value="F420H2_bilvrd_red/Heme_oxyg"/>
</dbReference>
<reference evidence="3 4" key="2">
    <citation type="submission" date="2020-06" db="EMBL/GenBank/DDBJ databases">
        <title>Antribacter stalactiti gen. nov., sp. nov., a new member of the family Nacardiaceae isolated from a cave.</title>
        <authorList>
            <person name="Kim I.S."/>
        </authorList>
    </citation>
    <scope>NUCLEOTIDE SEQUENCE [LARGE SCALE GENOMIC DNA]</scope>
    <source>
        <strain evidence="3 4">YC2-7</strain>
    </source>
</reference>
<proteinExistence type="predicted"/>
<dbReference type="GO" id="GO:0070967">
    <property type="term" value="F:coenzyme F420 binding"/>
    <property type="evidence" value="ECO:0007669"/>
    <property type="project" value="TreeGrafter"/>
</dbReference>
<organism evidence="3 4">
    <name type="scientific">Antrihabitans stalactiti</name>
    <dbReference type="NCBI Taxonomy" id="2584121"/>
    <lineage>
        <taxon>Bacteria</taxon>
        <taxon>Bacillati</taxon>
        <taxon>Actinomycetota</taxon>
        <taxon>Actinomycetes</taxon>
        <taxon>Mycobacteriales</taxon>
        <taxon>Nocardiaceae</taxon>
        <taxon>Antrihabitans</taxon>
    </lineage>
</organism>
<keyword evidence="1" id="KW-0560">Oxidoreductase</keyword>
<evidence type="ECO:0000313" key="4">
    <source>
        <dbReference type="Proteomes" id="UP000535543"/>
    </source>
</evidence>
<dbReference type="AlphaFoldDB" id="A0A848KJ45"/>
<dbReference type="Pfam" id="PF01243">
    <property type="entry name" value="PNPOx_N"/>
    <property type="match status" value="1"/>
</dbReference>
<evidence type="ECO:0000256" key="1">
    <source>
        <dbReference type="ARBA" id="ARBA00023002"/>
    </source>
</evidence>
<dbReference type="InterPro" id="IPR012349">
    <property type="entry name" value="Split_barrel_FMN-bd"/>
</dbReference>
<dbReference type="EMBL" id="VCQU01000012">
    <property type="protein sequence ID" value="NMN98725.1"/>
    <property type="molecule type" value="Genomic_DNA"/>
</dbReference>
<dbReference type="RefSeq" id="WP_169593334.1">
    <property type="nucleotide sequence ID" value="NZ_VCQU01000012.1"/>
</dbReference>
<dbReference type="Proteomes" id="UP000535543">
    <property type="component" value="Unassembled WGS sequence"/>
</dbReference>
<evidence type="ECO:0000313" key="3">
    <source>
        <dbReference type="EMBL" id="NMN98725.1"/>
    </source>
</evidence>
<dbReference type="Gene3D" id="2.30.110.10">
    <property type="entry name" value="Electron Transport, Fmn-binding Protein, Chain A"/>
    <property type="match status" value="1"/>
</dbReference>
<feature type="domain" description="Pyridoxamine 5'-phosphate oxidase N-terminal" evidence="2">
    <location>
        <begin position="12"/>
        <end position="125"/>
    </location>
</feature>
<name>A0A848KJ45_9NOCA</name>
<dbReference type="GO" id="GO:0016627">
    <property type="term" value="F:oxidoreductase activity, acting on the CH-CH group of donors"/>
    <property type="evidence" value="ECO:0007669"/>
    <property type="project" value="TreeGrafter"/>
</dbReference>
<dbReference type="PANTHER" id="PTHR35176:SF1">
    <property type="entry name" value="F420H(2)-DEPENDENT BILIVERDIN REDUCTASE"/>
    <property type="match status" value="1"/>
</dbReference>
<keyword evidence="4" id="KW-1185">Reference proteome</keyword>
<gene>
    <name evidence="3" type="ORF">FGL95_27200</name>
</gene>
<protein>
    <submittedName>
        <fullName evidence="3">PPOX class F420-dependent oxidoreductase</fullName>
    </submittedName>
</protein>